<evidence type="ECO:0000313" key="2">
    <source>
        <dbReference type="Proteomes" id="UP000789390"/>
    </source>
</evidence>
<organism evidence="1 2">
    <name type="scientific">Daphnia galeata</name>
    <dbReference type="NCBI Taxonomy" id="27404"/>
    <lineage>
        <taxon>Eukaryota</taxon>
        <taxon>Metazoa</taxon>
        <taxon>Ecdysozoa</taxon>
        <taxon>Arthropoda</taxon>
        <taxon>Crustacea</taxon>
        <taxon>Branchiopoda</taxon>
        <taxon>Diplostraca</taxon>
        <taxon>Cladocera</taxon>
        <taxon>Anomopoda</taxon>
        <taxon>Daphniidae</taxon>
        <taxon>Daphnia</taxon>
    </lineage>
</organism>
<keyword evidence="2" id="KW-1185">Reference proteome</keyword>
<gene>
    <name evidence="1" type="ORF">DGAL_LOCUS946</name>
</gene>
<name>A0A8J2RAM0_9CRUS</name>
<sequence>MASTSFQPTGLTTRIHRNSYDEDWPSLNGNRHTRNPISLPPVILKVTDSKANFRQMDMAKLKAMVQDNTNQTGAPKHADTPCVEDLFIFQTDYTQKGLPKNNQCSQ</sequence>
<dbReference type="OrthoDB" id="6394000at2759"/>
<proteinExistence type="predicted"/>
<evidence type="ECO:0000313" key="1">
    <source>
        <dbReference type="EMBL" id="CAH0098841.1"/>
    </source>
</evidence>
<protein>
    <submittedName>
        <fullName evidence="1">Uncharacterized protein</fullName>
    </submittedName>
</protein>
<comment type="caution">
    <text evidence="1">The sequence shown here is derived from an EMBL/GenBank/DDBJ whole genome shotgun (WGS) entry which is preliminary data.</text>
</comment>
<accession>A0A8J2RAM0</accession>
<dbReference type="AlphaFoldDB" id="A0A8J2RAM0"/>
<dbReference type="EMBL" id="CAKKLH010000009">
    <property type="protein sequence ID" value="CAH0098841.1"/>
    <property type="molecule type" value="Genomic_DNA"/>
</dbReference>
<dbReference type="Proteomes" id="UP000789390">
    <property type="component" value="Unassembled WGS sequence"/>
</dbReference>
<reference evidence="1" key="1">
    <citation type="submission" date="2021-11" db="EMBL/GenBank/DDBJ databases">
        <authorList>
            <person name="Schell T."/>
        </authorList>
    </citation>
    <scope>NUCLEOTIDE SEQUENCE</scope>
    <source>
        <strain evidence="1">M5</strain>
    </source>
</reference>